<dbReference type="Proteomes" id="UP000188320">
    <property type="component" value="Unassembled WGS sequence"/>
</dbReference>
<evidence type="ECO:0000256" key="1">
    <source>
        <dbReference type="SAM" id="MobiDB-lite"/>
    </source>
</evidence>
<dbReference type="OrthoDB" id="629492at2759"/>
<reference evidence="3" key="1">
    <citation type="submission" date="2017-01" db="EMBL/GenBank/DDBJ databases">
        <authorList>
            <person name="Wang Y."/>
            <person name="White M."/>
            <person name="Kvist S."/>
            <person name="Moncalvo J.-M."/>
        </authorList>
    </citation>
    <scope>NUCLEOTIDE SEQUENCE [LARGE SCALE GENOMIC DNA]</scope>
    <source>
        <strain evidence="3">COL-18-3</strain>
    </source>
</reference>
<protein>
    <submittedName>
        <fullName evidence="2">Uncharacterized protein</fullName>
    </submittedName>
</protein>
<dbReference type="GO" id="GO:0019005">
    <property type="term" value="C:SCF ubiquitin ligase complex"/>
    <property type="evidence" value="ECO:0007669"/>
    <property type="project" value="TreeGrafter"/>
</dbReference>
<sequence length="613" mass="68029">MYSLRGVSRKWKKYIEACDFLWRTLDFNVSPPPSIIPRSVYTSENGACCEDTFPQNQCYNLVSFGRKDIALSESSYLLGLKCAKSNLRSIIVPNGKMLTKGSIVEIFTRRRPNLETIALGRLHKLNNPQIIQPLIKYVLDTNRLKTLCLSYNVALTSVMVYELGIRCSSLKILDVSGCPNVNWVIVTAQAGKIGESKWMQNLEELYVNDQLENLVLISQYAKKKGFELPKLHTISLSWNMNRSRHYFANKNEIDFDNNPFIRGPTHLTSWDSYPNIKNVCLDGHFDYYTPGIDEGYTNRHIYGTQTPNNDNKKSPSWTVFSAAQATKLSSSIFCHWLRDSRGIRVLDLSGAVQLDNEAASLISTRSPYLISLNISGCVGFSLEDLTRIVRSTLLHQLKYLNLSNTVADNSVAFEIASNLNCCLEKLILDSTSISGVGLVAIAKAAHSLGLNAGASSSATEHSTFTALESYGTNANRTTGPVLNQTPVFGYQSATKTSNPLNKRKFLSTSSHSSSSSVPPIFGSQKNSKRLLHASPMPTGLPMEVEPLPQRDTVIDGQSYFHESIPDMTLPSISSRLKLISVNKCQNIGIDAVNAARLWLSNIDAKISYFFGKS</sequence>
<dbReference type="EMBL" id="LSSK01000296">
    <property type="protein sequence ID" value="OMH83867.1"/>
    <property type="molecule type" value="Genomic_DNA"/>
</dbReference>
<evidence type="ECO:0000313" key="3">
    <source>
        <dbReference type="Proteomes" id="UP000188320"/>
    </source>
</evidence>
<dbReference type="SUPFAM" id="SSF52047">
    <property type="entry name" value="RNI-like"/>
    <property type="match status" value="1"/>
</dbReference>
<dbReference type="AlphaFoldDB" id="A0A1R1PSC2"/>
<organism evidence="2 3">
    <name type="scientific">Zancudomyces culisetae</name>
    <name type="common">Gut fungus</name>
    <name type="synonym">Smittium culisetae</name>
    <dbReference type="NCBI Taxonomy" id="1213189"/>
    <lineage>
        <taxon>Eukaryota</taxon>
        <taxon>Fungi</taxon>
        <taxon>Fungi incertae sedis</taxon>
        <taxon>Zoopagomycota</taxon>
        <taxon>Kickxellomycotina</taxon>
        <taxon>Harpellomycetes</taxon>
        <taxon>Harpellales</taxon>
        <taxon>Legeriomycetaceae</taxon>
        <taxon>Zancudomyces</taxon>
    </lineage>
</organism>
<evidence type="ECO:0000313" key="2">
    <source>
        <dbReference type="EMBL" id="OMH83867.1"/>
    </source>
</evidence>
<proteinExistence type="predicted"/>
<keyword evidence="3" id="KW-1185">Reference proteome</keyword>
<dbReference type="GO" id="GO:0031146">
    <property type="term" value="P:SCF-dependent proteasomal ubiquitin-dependent protein catabolic process"/>
    <property type="evidence" value="ECO:0007669"/>
    <property type="project" value="TreeGrafter"/>
</dbReference>
<gene>
    <name evidence="2" type="ORF">AX774_g2622</name>
</gene>
<feature type="region of interest" description="Disordered" evidence="1">
    <location>
        <begin position="501"/>
        <end position="523"/>
    </location>
</feature>
<dbReference type="PANTHER" id="PTHR13318:SF95">
    <property type="entry name" value="F-BOX PROTEIN YLR352W"/>
    <property type="match status" value="1"/>
</dbReference>
<dbReference type="PANTHER" id="PTHR13318">
    <property type="entry name" value="PARTNER OF PAIRED, ISOFORM B-RELATED"/>
    <property type="match status" value="1"/>
</dbReference>
<name>A0A1R1PSC2_ZANCU</name>
<dbReference type="InterPro" id="IPR032675">
    <property type="entry name" value="LRR_dom_sf"/>
</dbReference>
<comment type="caution">
    <text evidence="2">The sequence shown here is derived from an EMBL/GenBank/DDBJ whole genome shotgun (WGS) entry which is preliminary data.</text>
</comment>
<feature type="compositionally biased region" description="Low complexity" evidence="1">
    <location>
        <begin position="507"/>
        <end position="516"/>
    </location>
</feature>
<dbReference type="Gene3D" id="3.80.10.10">
    <property type="entry name" value="Ribonuclease Inhibitor"/>
    <property type="match status" value="2"/>
</dbReference>
<accession>A0A1R1PSC2</accession>